<gene>
    <name evidence="1" type="ORF">GGQ68_002763</name>
</gene>
<organism evidence="1 2">
    <name type="scientific">Sagittula marina</name>
    <dbReference type="NCBI Taxonomy" id="943940"/>
    <lineage>
        <taxon>Bacteria</taxon>
        <taxon>Pseudomonadati</taxon>
        <taxon>Pseudomonadota</taxon>
        <taxon>Alphaproteobacteria</taxon>
        <taxon>Rhodobacterales</taxon>
        <taxon>Roseobacteraceae</taxon>
        <taxon>Sagittula</taxon>
    </lineage>
</organism>
<keyword evidence="2" id="KW-1185">Reference proteome</keyword>
<accession>A0A7W6DPK3</accession>
<reference evidence="1 2" key="1">
    <citation type="submission" date="2020-08" db="EMBL/GenBank/DDBJ databases">
        <title>Genomic Encyclopedia of Type Strains, Phase IV (KMG-IV): sequencing the most valuable type-strain genomes for metagenomic binning, comparative biology and taxonomic classification.</title>
        <authorList>
            <person name="Goeker M."/>
        </authorList>
    </citation>
    <scope>NUCLEOTIDE SEQUENCE [LARGE SCALE GENOMIC DNA]</scope>
    <source>
        <strain evidence="1 2">DSM 102235</strain>
    </source>
</reference>
<protein>
    <submittedName>
        <fullName evidence="1">Uncharacterized protein</fullName>
    </submittedName>
</protein>
<comment type="caution">
    <text evidence="1">The sequence shown here is derived from an EMBL/GenBank/DDBJ whole genome shotgun (WGS) entry which is preliminary data.</text>
</comment>
<proteinExistence type="predicted"/>
<dbReference type="Proteomes" id="UP000541426">
    <property type="component" value="Unassembled WGS sequence"/>
</dbReference>
<dbReference type="EMBL" id="JACIEJ010000006">
    <property type="protein sequence ID" value="MBB3986424.1"/>
    <property type="molecule type" value="Genomic_DNA"/>
</dbReference>
<name>A0A7W6DPK3_9RHOB</name>
<sequence length="29" mass="3095">MSGKALQKISFVLLLMLLFGVTTGWLGGL</sequence>
<evidence type="ECO:0000313" key="1">
    <source>
        <dbReference type="EMBL" id="MBB3986424.1"/>
    </source>
</evidence>
<dbReference type="AlphaFoldDB" id="A0A7W6DPK3"/>
<evidence type="ECO:0000313" key="2">
    <source>
        <dbReference type="Proteomes" id="UP000541426"/>
    </source>
</evidence>